<protein>
    <submittedName>
        <fullName evidence="1">Uncharacterized protein</fullName>
    </submittedName>
</protein>
<sequence>RRASQLQGRLRKALPVARRTASCGASRTFIVHHARRAGRWRDAPA</sequence>
<evidence type="ECO:0000313" key="1">
    <source>
        <dbReference type="EMBL" id="MCI92507.1"/>
    </source>
</evidence>
<reference evidence="1 2" key="1">
    <citation type="journal article" date="2018" name="Front. Plant Sci.">
        <title>Red Clover (Trifolium pratense) and Zigzag Clover (T. medium) - A Picture of Genomic Similarities and Differences.</title>
        <authorList>
            <person name="Dluhosova J."/>
            <person name="Istvanek J."/>
            <person name="Nedelnik J."/>
            <person name="Repkova J."/>
        </authorList>
    </citation>
    <scope>NUCLEOTIDE SEQUENCE [LARGE SCALE GENOMIC DNA]</scope>
    <source>
        <strain evidence="2">cv. 10/8</strain>
        <tissue evidence="1">Leaf</tissue>
    </source>
</reference>
<name>A0A392VX16_9FABA</name>
<dbReference type="EMBL" id="LXQA011303181">
    <property type="protein sequence ID" value="MCI92507.1"/>
    <property type="molecule type" value="Genomic_DNA"/>
</dbReference>
<evidence type="ECO:0000313" key="2">
    <source>
        <dbReference type="Proteomes" id="UP000265520"/>
    </source>
</evidence>
<dbReference type="Proteomes" id="UP000265520">
    <property type="component" value="Unassembled WGS sequence"/>
</dbReference>
<keyword evidence="2" id="KW-1185">Reference proteome</keyword>
<feature type="non-terminal residue" evidence="1">
    <location>
        <position position="1"/>
    </location>
</feature>
<accession>A0A392VX16</accession>
<comment type="caution">
    <text evidence="1">The sequence shown here is derived from an EMBL/GenBank/DDBJ whole genome shotgun (WGS) entry which is preliminary data.</text>
</comment>
<organism evidence="1 2">
    <name type="scientific">Trifolium medium</name>
    <dbReference type="NCBI Taxonomy" id="97028"/>
    <lineage>
        <taxon>Eukaryota</taxon>
        <taxon>Viridiplantae</taxon>
        <taxon>Streptophyta</taxon>
        <taxon>Embryophyta</taxon>
        <taxon>Tracheophyta</taxon>
        <taxon>Spermatophyta</taxon>
        <taxon>Magnoliopsida</taxon>
        <taxon>eudicotyledons</taxon>
        <taxon>Gunneridae</taxon>
        <taxon>Pentapetalae</taxon>
        <taxon>rosids</taxon>
        <taxon>fabids</taxon>
        <taxon>Fabales</taxon>
        <taxon>Fabaceae</taxon>
        <taxon>Papilionoideae</taxon>
        <taxon>50 kb inversion clade</taxon>
        <taxon>NPAAA clade</taxon>
        <taxon>Hologalegina</taxon>
        <taxon>IRL clade</taxon>
        <taxon>Trifolieae</taxon>
        <taxon>Trifolium</taxon>
    </lineage>
</organism>
<dbReference type="AlphaFoldDB" id="A0A392VX16"/>
<proteinExistence type="predicted"/>